<dbReference type="Pfam" id="PF11738">
    <property type="entry name" value="DUF3298"/>
    <property type="match status" value="1"/>
</dbReference>
<dbReference type="Pfam" id="PF13739">
    <property type="entry name" value="PdaC"/>
    <property type="match status" value="1"/>
</dbReference>
<dbReference type="Gene3D" id="3.90.640.20">
    <property type="entry name" value="Heat-shock cognate protein, ATPase"/>
    <property type="match status" value="1"/>
</dbReference>
<evidence type="ECO:0000313" key="3">
    <source>
        <dbReference type="EMBL" id="MDO5969883.1"/>
    </source>
</evidence>
<dbReference type="Proteomes" id="UP001176883">
    <property type="component" value="Unassembled WGS sequence"/>
</dbReference>
<dbReference type="Gene3D" id="3.30.565.40">
    <property type="entry name" value="Fervidobacterium nodosum Rt17-B1 like"/>
    <property type="match status" value="1"/>
</dbReference>
<accession>A0ABT8W9R7</accession>
<dbReference type="EMBL" id="JAUOEK010000099">
    <property type="protein sequence ID" value="MDO5969883.1"/>
    <property type="molecule type" value="Genomic_DNA"/>
</dbReference>
<dbReference type="RefSeq" id="WP_303277577.1">
    <property type="nucleotide sequence ID" value="NZ_JAUOEK010000099.1"/>
</dbReference>
<evidence type="ECO:0000259" key="2">
    <source>
        <dbReference type="Pfam" id="PF13739"/>
    </source>
</evidence>
<keyword evidence="4" id="KW-1185">Reference proteome</keyword>
<name>A0ABT8W9R7_9FLAO</name>
<gene>
    <name evidence="3" type="ORF">Q4Q35_08685</name>
</gene>
<protein>
    <submittedName>
        <fullName evidence="3">DUF4163 domain-containing protein</fullName>
    </submittedName>
</protein>
<organism evidence="3 4">
    <name type="scientific">Flavivirga aquimarina</name>
    <dbReference type="NCBI Taxonomy" id="2027862"/>
    <lineage>
        <taxon>Bacteria</taxon>
        <taxon>Pseudomonadati</taxon>
        <taxon>Bacteroidota</taxon>
        <taxon>Flavobacteriia</taxon>
        <taxon>Flavobacteriales</taxon>
        <taxon>Flavobacteriaceae</taxon>
        <taxon>Flavivirga</taxon>
    </lineage>
</organism>
<sequence>MTCKDEVELSFSEINLSTSNNNLVEVNIPNAIGNENITNRINSTIEKTVIGSLHVGGSDNITSKSIEESITAFNKEFQIFKTDFPEIAEQWDAQIDGEVLLQSSEIISIAITSYIYAGGAHGTVTISFLNFETITGHIILNNNLFKDVEGFKKVAKSYFDKAIKDKDVFLDTTTFELPENMAYNEDGIVLLYNTYEVAPYSTGIIEFVIPFEEISSFLHFNSF</sequence>
<evidence type="ECO:0000259" key="1">
    <source>
        <dbReference type="Pfam" id="PF11738"/>
    </source>
</evidence>
<dbReference type="InterPro" id="IPR021729">
    <property type="entry name" value="DUF3298"/>
</dbReference>
<comment type="caution">
    <text evidence="3">The sequence shown here is derived from an EMBL/GenBank/DDBJ whole genome shotgun (WGS) entry which is preliminary data.</text>
</comment>
<reference evidence="3" key="1">
    <citation type="submission" date="2023-07" db="EMBL/GenBank/DDBJ databases">
        <title>Two novel species in the genus Flavivirga.</title>
        <authorList>
            <person name="Kwon K."/>
        </authorList>
    </citation>
    <scope>NUCLEOTIDE SEQUENCE</scope>
    <source>
        <strain evidence="3">KCTC 52353</strain>
    </source>
</reference>
<evidence type="ECO:0000313" key="4">
    <source>
        <dbReference type="Proteomes" id="UP001176883"/>
    </source>
</evidence>
<proteinExistence type="predicted"/>
<dbReference type="InterPro" id="IPR025303">
    <property type="entry name" value="PdaC"/>
</dbReference>
<dbReference type="InterPro" id="IPR037126">
    <property type="entry name" value="PdaC/RsiV-like_sf"/>
</dbReference>
<feature type="domain" description="DUF3298" evidence="1">
    <location>
        <begin position="151"/>
        <end position="212"/>
    </location>
</feature>
<feature type="domain" description="Deacetylase PdaC" evidence="2">
    <location>
        <begin position="23"/>
        <end position="122"/>
    </location>
</feature>